<proteinExistence type="predicted"/>
<accession>A0A8J5HJ74</accession>
<gene>
    <name evidence="7" type="ORF">ZIOFF_015914</name>
</gene>
<keyword evidence="3" id="KW-0804">Transcription</keyword>
<dbReference type="EMBL" id="JACMSC010000004">
    <property type="protein sequence ID" value="KAG6525941.1"/>
    <property type="molecule type" value="Genomic_DNA"/>
</dbReference>
<reference evidence="7 8" key="1">
    <citation type="submission" date="2020-08" db="EMBL/GenBank/DDBJ databases">
        <title>Plant Genome Project.</title>
        <authorList>
            <person name="Zhang R.-G."/>
        </authorList>
    </citation>
    <scope>NUCLEOTIDE SEQUENCE [LARGE SCALE GENOMIC DNA]</scope>
    <source>
        <tissue evidence="7">Rhizome</tissue>
    </source>
</reference>
<evidence type="ECO:0000256" key="2">
    <source>
        <dbReference type="ARBA" id="ARBA00023015"/>
    </source>
</evidence>
<evidence type="ECO:0000256" key="5">
    <source>
        <dbReference type="PROSITE-ProRule" id="PRU00357"/>
    </source>
</evidence>
<dbReference type="PANTHER" id="PTHR46125:SF27">
    <property type="entry name" value="GATA TRANSCRIPTION FACTOR 28"/>
    <property type="match status" value="1"/>
</dbReference>
<comment type="subcellular location">
    <subcellularLocation>
        <location evidence="1 5">Nucleus</location>
    </subcellularLocation>
</comment>
<evidence type="ECO:0000256" key="4">
    <source>
        <dbReference type="ARBA" id="ARBA00023242"/>
    </source>
</evidence>
<dbReference type="GO" id="GO:0006355">
    <property type="term" value="P:regulation of DNA-templated transcription"/>
    <property type="evidence" value="ECO:0007669"/>
    <property type="project" value="InterPro"/>
</dbReference>
<evidence type="ECO:0000313" key="8">
    <source>
        <dbReference type="Proteomes" id="UP000734854"/>
    </source>
</evidence>
<organism evidence="7 8">
    <name type="scientific">Zingiber officinale</name>
    <name type="common">Ginger</name>
    <name type="synonym">Amomum zingiber</name>
    <dbReference type="NCBI Taxonomy" id="94328"/>
    <lineage>
        <taxon>Eukaryota</taxon>
        <taxon>Viridiplantae</taxon>
        <taxon>Streptophyta</taxon>
        <taxon>Embryophyta</taxon>
        <taxon>Tracheophyta</taxon>
        <taxon>Spermatophyta</taxon>
        <taxon>Magnoliopsida</taxon>
        <taxon>Liliopsida</taxon>
        <taxon>Zingiberales</taxon>
        <taxon>Zingiberaceae</taxon>
        <taxon>Zingiber</taxon>
    </lineage>
</organism>
<keyword evidence="8" id="KW-1185">Reference proteome</keyword>
<dbReference type="Pfam" id="PF06203">
    <property type="entry name" value="CCT"/>
    <property type="match status" value="1"/>
</dbReference>
<evidence type="ECO:0000256" key="3">
    <source>
        <dbReference type="ARBA" id="ARBA00023163"/>
    </source>
</evidence>
<dbReference type="Proteomes" id="UP000734854">
    <property type="component" value="Unassembled WGS sequence"/>
</dbReference>
<keyword evidence="4 5" id="KW-0539">Nucleus</keyword>
<dbReference type="InterPro" id="IPR045280">
    <property type="entry name" value="TIFY-like"/>
</dbReference>
<sequence>MSGNLDPLDGVNSAVIESFASHHIHSMSVGHQVHPGVLFTSHIDGGHAVGGTGELIAVADARALQQYEEADYSSGSHGIEEEGVGAVENGEMEADGLSGSSRAIVTGRSSVAFDVCQCGDMPHRIASLMRFREKRKEHNFEKKIRYTVRKEVASSYLGMMRDLSKNPAPAIPNAMPEPNEGTTFDEAEAHGISDKCVQVRSLAAVLSVVNVCFPGIFEEIIVA</sequence>
<evidence type="ECO:0000259" key="6">
    <source>
        <dbReference type="PROSITE" id="PS51017"/>
    </source>
</evidence>
<dbReference type="PANTHER" id="PTHR46125">
    <property type="entry name" value="GATA TRANSCRIPTION FACTOR 28"/>
    <property type="match status" value="1"/>
</dbReference>
<protein>
    <recommendedName>
        <fullName evidence="6">CCT domain-containing protein</fullName>
    </recommendedName>
</protein>
<evidence type="ECO:0000313" key="7">
    <source>
        <dbReference type="EMBL" id="KAG6525941.1"/>
    </source>
</evidence>
<name>A0A8J5HJ74_ZINOF</name>
<comment type="caution">
    <text evidence="7">The sequence shown here is derived from an EMBL/GenBank/DDBJ whole genome shotgun (WGS) entry which is preliminary data.</text>
</comment>
<evidence type="ECO:0000256" key="1">
    <source>
        <dbReference type="ARBA" id="ARBA00004123"/>
    </source>
</evidence>
<keyword evidence="2" id="KW-0805">Transcription regulation</keyword>
<dbReference type="AlphaFoldDB" id="A0A8J5HJ74"/>
<feature type="domain" description="CCT" evidence="6">
    <location>
        <begin position="124"/>
        <end position="166"/>
    </location>
</feature>
<dbReference type="PROSITE" id="PS51017">
    <property type="entry name" value="CCT"/>
    <property type="match status" value="1"/>
</dbReference>
<dbReference type="GO" id="GO:0005634">
    <property type="term" value="C:nucleus"/>
    <property type="evidence" value="ECO:0007669"/>
    <property type="project" value="UniProtKB-SubCell"/>
</dbReference>
<dbReference type="InterPro" id="IPR010402">
    <property type="entry name" value="CCT_domain"/>
</dbReference>